<organism evidence="1 2">
    <name type="scientific">Tanacetum coccineum</name>
    <dbReference type="NCBI Taxonomy" id="301880"/>
    <lineage>
        <taxon>Eukaryota</taxon>
        <taxon>Viridiplantae</taxon>
        <taxon>Streptophyta</taxon>
        <taxon>Embryophyta</taxon>
        <taxon>Tracheophyta</taxon>
        <taxon>Spermatophyta</taxon>
        <taxon>Magnoliopsida</taxon>
        <taxon>eudicotyledons</taxon>
        <taxon>Gunneridae</taxon>
        <taxon>Pentapetalae</taxon>
        <taxon>asterids</taxon>
        <taxon>campanulids</taxon>
        <taxon>Asterales</taxon>
        <taxon>Asteraceae</taxon>
        <taxon>Asteroideae</taxon>
        <taxon>Anthemideae</taxon>
        <taxon>Anthemidinae</taxon>
        <taxon>Tanacetum</taxon>
    </lineage>
</organism>
<dbReference type="EMBL" id="BQNB010009577">
    <property type="protein sequence ID" value="GJS65437.1"/>
    <property type="molecule type" value="Genomic_DNA"/>
</dbReference>
<reference evidence="1" key="1">
    <citation type="journal article" date="2022" name="Int. J. Mol. Sci.">
        <title>Draft Genome of Tanacetum Coccineum: Genomic Comparison of Closely Related Tanacetum-Family Plants.</title>
        <authorList>
            <person name="Yamashiro T."/>
            <person name="Shiraishi A."/>
            <person name="Nakayama K."/>
            <person name="Satake H."/>
        </authorList>
    </citation>
    <scope>NUCLEOTIDE SEQUENCE</scope>
</reference>
<name>A0ABQ4XK37_9ASTR</name>
<protein>
    <submittedName>
        <fullName evidence="1">Uncharacterized protein</fullName>
    </submittedName>
</protein>
<sequence length="143" mass="16086">MENANPPPTSNRPVQPTALRAQAIQELYELQRISAFVDSRLENNDSDDGEVLNELICVVNVGLESVAYLTPSYQWNHISRKAPTNTIMVEGLESTRKNLVAVIRDVYVFVGSFTYITDFVVIFDEKKLGSSQEVSLDDSWMTI</sequence>
<dbReference type="Proteomes" id="UP001151760">
    <property type="component" value="Unassembled WGS sequence"/>
</dbReference>
<keyword evidence="2" id="KW-1185">Reference proteome</keyword>
<evidence type="ECO:0000313" key="1">
    <source>
        <dbReference type="EMBL" id="GJS65437.1"/>
    </source>
</evidence>
<comment type="caution">
    <text evidence="1">The sequence shown here is derived from an EMBL/GenBank/DDBJ whole genome shotgun (WGS) entry which is preliminary data.</text>
</comment>
<gene>
    <name evidence="1" type="ORF">Tco_0680001</name>
</gene>
<evidence type="ECO:0000313" key="2">
    <source>
        <dbReference type="Proteomes" id="UP001151760"/>
    </source>
</evidence>
<reference evidence="1" key="2">
    <citation type="submission" date="2022-01" db="EMBL/GenBank/DDBJ databases">
        <authorList>
            <person name="Yamashiro T."/>
            <person name="Shiraishi A."/>
            <person name="Satake H."/>
            <person name="Nakayama K."/>
        </authorList>
    </citation>
    <scope>NUCLEOTIDE SEQUENCE</scope>
</reference>
<accession>A0ABQ4XK37</accession>
<proteinExistence type="predicted"/>